<evidence type="ECO:0000313" key="2">
    <source>
        <dbReference type="EMBL" id="ETE69134.1"/>
    </source>
</evidence>
<feature type="compositionally biased region" description="Low complexity" evidence="1">
    <location>
        <begin position="13"/>
        <end position="34"/>
    </location>
</feature>
<dbReference type="OrthoDB" id="9398357at2759"/>
<feature type="non-terminal residue" evidence="2">
    <location>
        <position position="1"/>
    </location>
</feature>
<evidence type="ECO:0000313" key="3">
    <source>
        <dbReference type="Proteomes" id="UP000018936"/>
    </source>
</evidence>
<proteinExistence type="predicted"/>
<feature type="region of interest" description="Disordered" evidence="1">
    <location>
        <begin position="1"/>
        <end position="83"/>
    </location>
</feature>
<reference evidence="2 3" key="1">
    <citation type="journal article" date="2013" name="Proc. Natl. Acad. Sci. U.S.A.">
        <title>The king cobra genome reveals dynamic gene evolution and adaptation in the snake venom system.</title>
        <authorList>
            <person name="Vonk F.J."/>
            <person name="Casewell N.R."/>
            <person name="Henkel C.V."/>
            <person name="Heimberg A.M."/>
            <person name="Jansen H.J."/>
            <person name="McCleary R.J."/>
            <person name="Kerkkamp H.M."/>
            <person name="Vos R.A."/>
            <person name="Guerreiro I."/>
            <person name="Calvete J.J."/>
            <person name="Wuster W."/>
            <person name="Woods A.E."/>
            <person name="Logan J.M."/>
            <person name="Harrison R.A."/>
            <person name="Castoe T.A."/>
            <person name="de Koning A.P."/>
            <person name="Pollock D.D."/>
            <person name="Yandell M."/>
            <person name="Calderon D."/>
            <person name="Renjifo C."/>
            <person name="Currier R.B."/>
            <person name="Salgado D."/>
            <person name="Pla D."/>
            <person name="Sanz L."/>
            <person name="Hyder A.S."/>
            <person name="Ribeiro J.M."/>
            <person name="Arntzen J.W."/>
            <person name="van den Thillart G.E."/>
            <person name="Boetzer M."/>
            <person name="Pirovano W."/>
            <person name="Dirks R.P."/>
            <person name="Spaink H.P."/>
            <person name="Duboule D."/>
            <person name="McGlinn E."/>
            <person name="Kini R.M."/>
            <person name="Richardson M.K."/>
        </authorList>
    </citation>
    <scope>NUCLEOTIDE SEQUENCE</scope>
    <source>
        <tissue evidence="2">Blood</tissue>
    </source>
</reference>
<keyword evidence="3" id="KW-1185">Reference proteome</keyword>
<sequence>MPSQYGPQGITGYCQQPYYNQQPQPQHLPPQTQYLSQAQQRYQTQQEMSQEGYGTRSQPPVTQNKPNHEELTLIQQERPSSLP</sequence>
<organism evidence="2 3">
    <name type="scientific">Ophiophagus hannah</name>
    <name type="common">King cobra</name>
    <name type="synonym">Naja hannah</name>
    <dbReference type="NCBI Taxonomy" id="8665"/>
    <lineage>
        <taxon>Eukaryota</taxon>
        <taxon>Metazoa</taxon>
        <taxon>Chordata</taxon>
        <taxon>Craniata</taxon>
        <taxon>Vertebrata</taxon>
        <taxon>Euteleostomi</taxon>
        <taxon>Lepidosauria</taxon>
        <taxon>Squamata</taxon>
        <taxon>Bifurcata</taxon>
        <taxon>Unidentata</taxon>
        <taxon>Episquamata</taxon>
        <taxon>Toxicofera</taxon>
        <taxon>Serpentes</taxon>
        <taxon>Colubroidea</taxon>
        <taxon>Elapidae</taxon>
        <taxon>Elapinae</taxon>
        <taxon>Ophiophagus</taxon>
    </lineage>
</organism>
<accession>V8P3J2</accession>
<feature type="compositionally biased region" description="Polar residues" evidence="1">
    <location>
        <begin position="55"/>
        <end position="65"/>
    </location>
</feature>
<protein>
    <submittedName>
        <fullName evidence="2">AT-rich interactive domain-containing protein 1B</fullName>
    </submittedName>
</protein>
<name>V8P3J2_OPHHA</name>
<gene>
    <name evidence="2" type="primary">ARID1B</name>
    <name evidence="2" type="ORF">L345_05063</name>
</gene>
<evidence type="ECO:0000256" key="1">
    <source>
        <dbReference type="SAM" id="MobiDB-lite"/>
    </source>
</evidence>
<feature type="non-terminal residue" evidence="2">
    <location>
        <position position="83"/>
    </location>
</feature>
<feature type="compositionally biased region" description="Polar residues" evidence="1">
    <location>
        <begin position="73"/>
        <end position="83"/>
    </location>
</feature>
<comment type="caution">
    <text evidence="2">The sequence shown here is derived from an EMBL/GenBank/DDBJ whole genome shotgun (WGS) entry which is preliminary data.</text>
</comment>
<dbReference type="AlphaFoldDB" id="V8P3J2"/>
<dbReference type="Proteomes" id="UP000018936">
    <property type="component" value="Unassembled WGS sequence"/>
</dbReference>
<dbReference type="EMBL" id="AZIM01000837">
    <property type="protein sequence ID" value="ETE69134.1"/>
    <property type="molecule type" value="Genomic_DNA"/>
</dbReference>
<feature type="compositionally biased region" description="Polar residues" evidence="1">
    <location>
        <begin position="35"/>
        <end position="49"/>
    </location>
</feature>